<evidence type="ECO:0008006" key="4">
    <source>
        <dbReference type="Google" id="ProtNLM"/>
    </source>
</evidence>
<reference evidence="2 3" key="1">
    <citation type="submission" date="2016-08" db="EMBL/GenBank/DDBJ databases">
        <title>Complete Genome Sequence Of The Indigo Reducing Clostridium isatidis DSM15098.</title>
        <authorList>
            <person name="Little G.T."/>
            <person name="Minton N.P."/>
        </authorList>
    </citation>
    <scope>NUCLEOTIDE SEQUENCE [LARGE SCALE GENOMIC DNA]</scope>
    <source>
        <strain evidence="2 3">DSM 15098</strain>
    </source>
</reference>
<accession>A0A343JBW8</accession>
<organism evidence="2 3">
    <name type="scientific">Clostridium isatidis</name>
    <dbReference type="NCBI Taxonomy" id="182773"/>
    <lineage>
        <taxon>Bacteria</taxon>
        <taxon>Bacillati</taxon>
        <taxon>Bacillota</taxon>
        <taxon>Clostridia</taxon>
        <taxon>Eubacteriales</taxon>
        <taxon>Clostridiaceae</taxon>
        <taxon>Clostridium</taxon>
    </lineage>
</organism>
<keyword evidence="1" id="KW-1133">Transmembrane helix</keyword>
<dbReference type="AlphaFoldDB" id="A0A343JBW8"/>
<dbReference type="OrthoDB" id="1937575at2"/>
<evidence type="ECO:0000256" key="1">
    <source>
        <dbReference type="SAM" id="Phobius"/>
    </source>
</evidence>
<keyword evidence="1" id="KW-0812">Transmembrane</keyword>
<dbReference type="Proteomes" id="UP000264883">
    <property type="component" value="Chromosome"/>
</dbReference>
<evidence type="ECO:0000313" key="2">
    <source>
        <dbReference type="EMBL" id="ASW43026.1"/>
    </source>
</evidence>
<feature type="transmembrane region" description="Helical" evidence="1">
    <location>
        <begin position="115"/>
        <end position="133"/>
    </location>
</feature>
<gene>
    <name evidence="2" type="ORF">BEN51_05915</name>
</gene>
<proteinExistence type="predicted"/>
<dbReference type="RefSeq" id="WP_119865166.1">
    <property type="nucleotide sequence ID" value="NZ_CP016786.1"/>
</dbReference>
<sequence>MGLLLIFLSVLLTVSTFIKLINNILKSKNYIIKRAKVVGFESFVSIDRDSNLNILYNPALYPVLEVEDKDEKIKLVMPVYENNIDYKEGNEIEIMYPKGRIEKSKIYDYHDELKFYYVILTIGLIIAALSFNLI</sequence>
<dbReference type="KEGG" id="cia:BEN51_05915"/>
<dbReference type="EMBL" id="CP016786">
    <property type="protein sequence ID" value="ASW43026.1"/>
    <property type="molecule type" value="Genomic_DNA"/>
</dbReference>
<keyword evidence="1" id="KW-0472">Membrane</keyword>
<evidence type="ECO:0000313" key="3">
    <source>
        <dbReference type="Proteomes" id="UP000264883"/>
    </source>
</evidence>
<protein>
    <recommendedName>
        <fullName evidence="4">DUF3592 domain-containing protein</fullName>
    </recommendedName>
</protein>
<keyword evidence="3" id="KW-1185">Reference proteome</keyword>
<name>A0A343JBW8_9CLOT</name>